<keyword evidence="2" id="KW-1185">Reference proteome</keyword>
<gene>
    <name evidence="1" type="ORF">R5R35_012769</name>
</gene>
<dbReference type="AlphaFoldDB" id="A0AAN9VE48"/>
<dbReference type="EMBL" id="JAZDUA010000238">
    <property type="protein sequence ID" value="KAK7863155.1"/>
    <property type="molecule type" value="Genomic_DNA"/>
</dbReference>
<reference evidence="1 2" key="1">
    <citation type="submission" date="2024-03" db="EMBL/GenBank/DDBJ databases">
        <title>The genome assembly and annotation of the cricket Gryllus longicercus Weissman &amp; Gray.</title>
        <authorList>
            <person name="Szrajer S."/>
            <person name="Gray D."/>
            <person name="Ylla G."/>
        </authorList>
    </citation>
    <scope>NUCLEOTIDE SEQUENCE [LARGE SCALE GENOMIC DNA]</scope>
    <source>
        <strain evidence="1">DAG 2021-001</strain>
        <tissue evidence="1">Whole body minus gut</tissue>
    </source>
</reference>
<proteinExistence type="predicted"/>
<dbReference type="Proteomes" id="UP001378592">
    <property type="component" value="Unassembled WGS sequence"/>
</dbReference>
<name>A0AAN9VE48_9ORTH</name>
<evidence type="ECO:0000313" key="2">
    <source>
        <dbReference type="Proteomes" id="UP001378592"/>
    </source>
</evidence>
<organism evidence="1 2">
    <name type="scientific">Gryllus longicercus</name>
    <dbReference type="NCBI Taxonomy" id="2509291"/>
    <lineage>
        <taxon>Eukaryota</taxon>
        <taxon>Metazoa</taxon>
        <taxon>Ecdysozoa</taxon>
        <taxon>Arthropoda</taxon>
        <taxon>Hexapoda</taxon>
        <taxon>Insecta</taxon>
        <taxon>Pterygota</taxon>
        <taxon>Neoptera</taxon>
        <taxon>Polyneoptera</taxon>
        <taxon>Orthoptera</taxon>
        <taxon>Ensifera</taxon>
        <taxon>Gryllidea</taxon>
        <taxon>Grylloidea</taxon>
        <taxon>Gryllidae</taxon>
        <taxon>Gryllinae</taxon>
        <taxon>Gryllus</taxon>
    </lineage>
</organism>
<comment type="caution">
    <text evidence="1">The sequence shown here is derived from an EMBL/GenBank/DDBJ whole genome shotgun (WGS) entry which is preliminary data.</text>
</comment>
<accession>A0AAN9VE48</accession>
<evidence type="ECO:0000313" key="1">
    <source>
        <dbReference type="EMBL" id="KAK7863155.1"/>
    </source>
</evidence>
<sequence>MASSRYHLRERAYLIGYIEPHITGNKLPTNAQVLKSIFYNTRRLIMSLSKSIKKVNKEVKFYWQKAQIPIQGQYRCLRKMFKLHNEYRSLQKDLNKPGHKERENLFQQNLEVIFDIATSNVLETVTEELKQFLMDQRSIHRH</sequence>
<protein>
    <submittedName>
        <fullName evidence="1">Uncharacterized protein</fullName>
    </submittedName>
</protein>